<keyword evidence="1" id="KW-0347">Helicase</keyword>
<evidence type="ECO:0000313" key="4">
    <source>
        <dbReference type="RefSeq" id="XP_029639665.1"/>
    </source>
</evidence>
<keyword evidence="3" id="KW-1185">Reference proteome</keyword>
<dbReference type="Proteomes" id="UP000515154">
    <property type="component" value="Linkage group LG8"/>
</dbReference>
<dbReference type="GO" id="GO:0006310">
    <property type="term" value="P:DNA recombination"/>
    <property type="evidence" value="ECO:0007669"/>
    <property type="project" value="UniProtKB-KW"/>
</dbReference>
<dbReference type="Pfam" id="PF05970">
    <property type="entry name" value="PIF1"/>
    <property type="match status" value="1"/>
</dbReference>
<dbReference type="EC" id="5.6.2.3" evidence="1"/>
<comment type="catalytic activity">
    <reaction evidence="1">
        <text>ATP + H2O = ADP + phosphate + H(+)</text>
        <dbReference type="Rhea" id="RHEA:13065"/>
        <dbReference type="ChEBI" id="CHEBI:15377"/>
        <dbReference type="ChEBI" id="CHEBI:15378"/>
        <dbReference type="ChEBI" id="CHEBI:30616"/>
        <dbReference type="ChEBI" id="CHEBI:43474"/>
        <dbReference type="ChEBI" id="CHEBI:456216"/>
        <dbReference type="EC" id="5.6.2.3"/>
    </reaction>
</comment>
<keyword evidence="1" id="KW-0233">DNA recombination</keyword>
<evidence type="ECO:0000256" key="1">
    <source>
        <dbReference type="RuleBase" id="RU363044"/>
    </source>
</evidence>
<dbReference type="GO" id="GO:0016787">
    <property type="term" value="F:hydrolase activity"/>
    <property type="evidence" value="ECO:0007669"/>
    <property type="project" value="UniProtKB-KW"/>
</dbReference>
<keyword evidence="1" id="KW-0378">Hydrolase</keyword>
<accession>A0A6P7SMZ1</accession>
<protein>
    <recommendedName>
        <fullName evidence="1">ATP-dependent DNA helicase</fullName>
        <ecNumber evidence="1">5.6.2.3</ecNumber>
    </recommendedName>
</protein>
<keyword evidence="1" id="KW-0227">DNA damage</keyword>
<dbReference type="RefSeq" id="XP_029639665.1">
    <property type="nucleotide sequence ID" value="XM_029783805.1"/>
</dbReference>
<dbReference type="GO" id="GO:0043139">
    <property type="term" value="F:5'-3' DNA helicase activity"/>
    <property type="evidence" value="ECO:0007669"/>
    <property type="project" value="UniProtKB-EC"/>
</dbReference>
<dbReference type="GO" id="GO:0006281">
    <property type="term" value="P:DNA repair"/>
    <property type="evidence" value="ECO:0007669"/>
    <property type="project" value="UniProtKB-KW"/>
</dbReference>
<dbReference type="InterPro" id="IPR010285">
    <property type="entry name" value="DNA_helicase_pif1-like_DEAD"/>
</dbReference>
<feature type="domain" description="DNA helicase Pif1-like DEAD-box helicase" evidence="2">
    <location>
        <begin position="3"/>
        <end position="114"/>
    </location>
</feature>
<reference evidence="4" key="1">
    <citation type="submission" date="2025-08" db="UniProtKB">
        <authorList>
            <consortium name="RefSeq"/>
        </authorList>
    </citation>
    <scope>IDENTIFICATION</scope>
</reference>
<dbReference type="PANTHER" id="PTHR10492:SF57">
    <property type="entry name" value="ATP-DEPENDENT DNA HELICASE"/>
    <property type="match status" value="1"/>
</dbReference>
<dbReference type="GO" id="GO:0000723">
    <property type="term" value="P:telomere maintenance"/>
    <property type="evidence" value="ECO:0007669"/>
    <property type="project" value="InterPro"/>
</dbReference>
<organism evidence="3 4">
    <name type="scientific">Octopus sinensis</name>
    <name type="common">East Asian common octopus</name>
    <dbReference type="NCBI Taxonomy" id="2607531"/>
    <lineage>
        <taxon>Eukaryota</taxon>
        <taxon>Metazoa</taxon>
        <taxon>Spiralia</taxon>
        <taxon>Lophotrochozoa</taxon>
        <taxon>Mollusca</taxon>
        <taxon>Cephalopoda</taxon>
        <taxon>Coleoidea</taxon>
        <taxon>Octopodiformes</taxon>
        <taxon>Octopoda</taxon>
        <taxon>Incirrata</taxon>
        <taxon>Octopodidae</taxon>
        <taxon>Octopus</taxon>
    </lineage>
</organism>
<dbReference type="KEGG" id="osn:115214775"/>
<evidence type="ECO:0000259" key="2">
    <source>
        <dbReference type="Pfam" id="PF05970"/>
    </source>
</evidence>
<gene>
    <name evidence="4" type="primary">LOC115214775</name>
</gene>
<keyword evidence="1" id="KW-0547">Nucleotide-binding</keyword>
<proteinExistence type="inferred from homology"/>
<comment type="similarity">
    <text evidence="1">Belongs to the helicase family.</text>
</comment>
<comment type="cofactor">
    <cofactor evidence="1">
        <name>Mg(2+)</name>
        <dbReference type="ChEBI" id="CHEBI:18420"/>
    </cofactor>
</comment>
<keyword evidence="1" id="KW-0067">ATP-binding</keyword>
<keyword evidence="1" id="KW-0234">DNA repair</keyword>
<sequence length="114" mass="12765">MHSSDEATILKKCKVIVWDDAPISHKCSLQALDITMRDLESNNNILGWATLLLAGDFRQTLSIIPADELNACLKKSLLWSHILSKQLIINMRSFIQTGQPITQFSEMLLKIGNG</sequence>
<dbReference type="AlphaFoldDB" id="A0A6P7SMZ1"/>
<name>A0A6P7SMZ1_9MOLL</name>
<dbReference type="GO" id="GO:0005524">
    <property type="term" value="F:ATP binding"/>
    <property type="evidence" value="ECO:0007669"/>
    <property type="project" value="UniProtKB-KW"/>
</dbReference>
<dbReference type="PANTHER" id="PTHR10492">
    <property type="match status" value="1"/>
</dbReference>
<evidence type="ECO:0000313" key="3">
    <source>
        <dbReference type="Proteomes" id="UP000515154"/>
    </source>
</evidence>